<gene>
    <name evidence="7" type="ORF">ACFQZS_10985</name>
</gene>
<dbReference type="PANTHER" id="PTHR44103:SF1">
    <property type="entry name" value="PROPROTEIN CONVERTASE P"/>
    <property type="match status" value="1"/>
</dbReference>
<feature type="domain" description="Cytochrome c" evidence="6">
    <location>
        <begin position="42"/>
        <end position="126"/>
    </location>
</feature>
<dbReference type="PROSITE" id="PS51007">
    <property type="entry name" value="CYTC"/>
    <property type="match status" value="1"/>
</dbReference>
<protein>
    <submittedName>
        <fullName evidence="7">FG-GAP repeat domain-containing protein</fullName>
    </submittedName>
</protein>
<evidence type="ECO:0000256" key="4">
    <source>
        <dbReference type="ARBA" id="ARBA00023004"/>
    </source>
</evidence>
<keyword evidence="4 5" id="KW-0408">Iron</keyword>
<dbReference type="Gene3D" id="2.130.10.130">
    <property type="entry name" value="Integrin alpha, N-terminal"/>
    <property type="match status" value="1"/>
</dbReference>
<evidence type="ECO:0000256" key="2">
    <source>
        <dbReference type="ARBA" id="ARBA00022723"/>
    </source>
</evidence>
<dbReference type="Pfam" id="PF13517">
    <property type="entry name" value="FG-GAP_3"/>
    <property type="match status" value="2"/>
</dbReference>
<keyword evidence="3" id="KW-0732">Signal</keyword>
<evidence type="ECO:0000313" key="7">
    <source>
        <dbReference type="EMBL" id="MFD0750671.1"/>
    </source>
</evidence>
<dbReference type="PANTHER" id="PTHR44103">
    <property type="entry name" value="PROPROTEIN CONVERTASE P"/>
    <property type="match status" value="1"/>
</dbReference>
<keyword evidence="2 5" id="KW-0479">Metal-binding</keyword>
<dbReference type="SUPFAM" id="SSF69318">
    <property type="entry name" value="Integrin alpha N-terminal domain"/>
    <property type="match status" value="1"/>
</dbReference>
<evidence type="ECO:0000256" key="5">
    <source>
        <dbReference type="PROSITE-ProRule" id="PRU00433"/>
    </source>
</evidence>
<sequence length="523" mass="58178">MIIKKSNVLLIVCAFICVAIVGIISCNSGTQSTGDRKAAIAEYMANGKALSKQYCQSCHMYPEPGLLNQDKWLVVLPEMGLRLGIKQHKEQDYTNTIDPSDFTPPSAAAMSAVEWQNILNYYLSKAPINLPEQKRNIAIDRQLPFFKVQKPASIFNGKQVLSSFVKIDNTVNPARVFVANAQAHKLYLLTPQLKIVDSVETEGPVVDMLFNNNQIFVTTIGKTLGANADKIGTVTELSINNGKIISGKVPLFNNLARPVQLLTADLNNDNKQDYLICEFGNMNGELVWMENKGPGNFIKHVISSRPGATKAYFDYRKNPLAPDIWVLFAQAREGIYHFINNGKGSFTEKQVLGFPPIYGSSSFDMVDMDNDGDKDIIYTCGDNGNASLSLKPYHGLYIYLNDGRDNFKQRYFYPVNGCYKAIAKDFDGDNKIDIATVSLFTDAAQPAEGFVYFKNTGNLTFKPYALPPKVRFERAVTMDAGDIDADGKTDLIIGNNYFENGPFGYYNVTEPLFFTLKNTAKNK</sequence>
<comment type="caution">
    <text evidence="7">The sequence shown here is derived from an EMBL/GenBank/DDBJ whole genome shotgun (WGS) entry which is preliminary data.</text>
</comment>
<name>A0ABW2YW31_9SPHI</name>
<evidence type="ECO:0000259" key="6">
    <source>
        <dbReference type="PROSITE" id="PS51007"/>
    </source>
</evidence>
<organism evidence="7 8">
    <name type="scientific">Mucilaginibacter calamicampi</name>
    <dbReference type="NCBI Taxonomy" id="1302352"/>
    <lineage>
        <taxon>Bacteria</taxon>
        <taxon>Pseudomonadati</taxon>
        <taxon>Bacteroidota</taxon>
        <taxon>Sphingobacteriia</taxon>
        <taxon>Sphingobacteriales</taxon>
        <taxon>Sphingobacteriaceae</taxon>
        <taxon>Mucilaginibacter</taxon>
    </lineage>
</organism>
<dbReference type="Proteomes" id="UP001596958">
    <property type="component" value="Unassembled WGS sequence"/>
</dbReference>
<dbReference type="InterPro" id="IPR028994">
    <property type="entry name" value="Integrin_alpha_N"/>
</dbReference>
<dbReference type="RefSeq" id="WP_377100138.1">
    <property type="nucleotide sequence ID" value="NZ_JBHTHU010000006.1"/>
</dbReference>
<dbReference type="EMBL" id="JBHTHU010000006">
    <property type="protein sequence ID" value="MFD0750671.1"/>
    <property type="molecule type" value="Genomic_DNA"/>
</dbReference>
<proteinExistence type="predicted"/>
<keyword evidence="8" id="KW-1185">Reference proteome</keyword>
<evidence type="ECO:0000256" key="1">
    <source>
        <dbReference type="ARBA" id="ARBA00022617"/>
    </source>
</evidence>
<dbReference type="InterPro" id="IPR009056">
    <property type="entry name" value="Cyt_c-like_dom"/>
</dbReference>
<accession>A0ABW2YW31</accession>
<dbReference type="SUPFAM" id="SSF46626">
    <property type="entry name" value="Cytochrome c"/>
    <property type="match status" value="1"/>
</dbReference>
<keyword evidence="1 5" id="KW-0349">Heme</keyword>
<dbReference type="InterPro" id="IPR036909">
    <property type="entry name" value="Cyt_c-like_dom_sf"/>
</dbReference>
<reference evidence="8" key="1">
    <citation type="journal article" date="2019" name="Int. J. Syst. Evol. Microbiol.">
        <title>The Global Catalogue of Microorganisms (GCM) 10K type strain sequencing project: providing services to taxonomists for standard genome sequencing and annotation.</title>
        <authorList>
            <consortium name="The Broad Institute Genomics Platform"/>
            <consortium name="The Broad Institute Genome Sequencing Center for Infectious Disease"/>
            <person name="Wu L."/>
            <person name="Ma J."/>
        </authorList>
    </citation>
    <scope>NUCLEOTIDE SEQUENCE [LARGE SCALE GENOMIC DNA]</scope>
    <source>
        <strain evidence="8">CCUG 63418</strain>
    </source>
</reference>
<evidence type="ECO:0000313" key="8">
    <source>
        <dbReference type="Proteomes" id="UP001596958"/>
    </source>
</evidence>
<dbReference type="PROSITE" id="PS51257">
    <property type="entry name" value="PROKAR_LIPOPROTEIN"/>
    <property type="match status" value="1"/>
</dbReference>
<evidence type="ECO:0000256" key="3">
    <source>
        <dbReference type="ARBA" id="ARBA00022729"/>
    </source>
</evidence>
<dbReference type="InterPro" id="IPR013517">
    <property type="entry name" value="FG-GAP"/>
</dbReference>